<dbReference type="Pfam" id="PF13650">
    <property type="entry name" value="Asp_protease_2"/>
    <property type="match status" value="1"/>
</dbReference>
<organism evidence="8 9">
    <name type="scientific">Smittium culicis</name>
    <dbReference type="NCBI Taxonomy" id="133412"/>
    <lineage>
        <taxon>Eukaryota</taxon>
        <taxon>Fungi</taxon>
        <taxon>Fungi incertae sedis</taxon>
        <taxon>Zoopagomycota</taxon>
        <taxon>Kickxellomycotina</taxon>
        <taxon>Harpellomycetes</taxon>
        <taxon>Harpellales</taxon>
        <taxon>Legeriomycetaceae</taxon>
        <taxon>Smittium</taxon>
    </lineage>
</organism>
<dbReference type="OrthoDB" id="3341596at2759"/>
<dbReference type="GO" id="GO:0015074">
    <property type="term" value="P:DNA integration"/>
    <property type="evidence" value="ECO:0007669"/>
    <property type="project" value="InterPro"/>
</dbReference>
<dbReference type="InterPro" id="IPR012337">
    <property type="entry name" value="RNaseH-like_sf"/>
</dbReference>
<sequence>MVIQPGPFKLKGPATELRELEILILDKAVDTEKKYTLVTDGDKNESKKATVNTESGTEILGAKYNGTRYYTPGSALRRPLTTEWMDMTPEDKILESARAVRDKAETKKSEFVLLAPAPFYGHWKENATTWMQRFIRHVDSTKRPLLNEELVEYVGYQLEGRAKWWHRSASQLYPDWEQYVESFIYEFHPSKNKKIAKEKLKNFKIYNGDLLENYANIVSIFKVLGTTDIDEQVDFLLEKLNRQDRETVVQLNLLSTFQIFDLLIGRRERDRRFGGTSAWKENTENEDIATLEHRTRRMELTSAIKETRSCYKCDKVGHLAMDCPDRFESRKFEFNARRLPTGYKKWDDNAGGSSEFTPVSPRFELGNKSKESRARMLESRMKRYGGVEKNGEINALQIGTNQKLQSGEYTGFGGLVKINSRHLTWQLDTGAGFNVISEQLAKELGFVEDEGDSAVLVSANGTKNASRCIKGVAIEFSGLKVTTDFYTMATGRENLLLIGLQTLQELEVTVDLQQKMIKMRRDSKTYEIRLSYIHKGDIPTFGSTVYTLEKDRIKGEFISKSLSPENRKDIVELVWDHKEVFAEELEDLGIAEVPSCEIKLEDDRPIRYIPRGRVGRWALKLRNYDFEIIHKDGSKNPADFLSRYPAEIGESEVLNVDQWDNRTSYRNLYDATKKEYNNESEVERTRSKFYEKEGELYFTNGKEGKLYPRPERIAVMCSEYHNVSHVNVEDTLREMRKDLYVPNVRSVVEDMVKSCESCQRNNYGKRRAEPFNIFTPKKPFQVWGMDVAGPLPVTDSGNKYILIGVDYFTKWPVAVAVSSIEGYALDQFLIDEIVSNYGIPEKIVTDRGTHFTNDHFFRLNRLLKIEHRPVTAYRPQGNGQIERMVQEIKQKLKKHIYPESKNWDSYLWQSLLSIRTSTNRSIGKSPAEVVYGLQLMNPARWAPEELEDPSTLERDRMRLLSDVRKQAYEKNGISKRIEKIRYDGKVRQRQLKVGDQVLRYTDGKNFTFGETATGPYKVTRILKHGSYEIIDHKGYADIVHIDKIKAYYPRERAIPTVATGSSRSTLASKRLIR</sequence>
<comment type="caution">
    <text evidence="8">The sequence shown here is derived from an EMBL/GenBank/DDBJ whole genome shotgun (WGS) entry which is preliminary data.</text>
</comment>
<dbReference type="Gene3D" id="4.10.60.10">
    <property type="entry name" value="Zinc finger, CCHC-type"/>
    <property type="match status" value="1"/>
</dbReference>
<dbReference type="PANTHER" id="PTHR37984">
    <property type="entry name" value="PROTEIN CBG26694"/>
    <property type="match status" value="1"/>
</dbReference>
<dbReference type="InterPro" id="IPR021109">
    <property type="entry name" value="Peptidase_aspartic_dom_sf"/>
</dbReference>
<reference evidence="8 9" key="1">
    <citation type="submission" date="2017-01" db="EMBL/GenBank/DDBJ databases">
        <authorList>
            <person name="Mah S.A."/>
            <person name="Swanson W.J."/>
            <person name="Moy G.W."/>
            <person name="Vacquier V.D."/>
        </authorList>
    </citation>
    <scope>NUCLEOTIDE SEQUENCE [LARGE SCALE GENOMIC DNA]</scope>
    <source>
        <strain evidence="8 9">GSMNP</strain>
    </source>
</reference>
<keyword evidence="9" id="KW-1185">Reference proteome</keyword>
<dbReference type="SUPFAM" id="SSF50630">
    <property type="entry name" value="Acid proteases"/>
    <property type="match status" value="1"/>
</dbReference>
<dbReference type="SUPFAM" id="SSF53098">
    <property type="entry name" value="Ribonuclease H-like"/>
    <property type="match status" value="1"/>
</dbReference>
<keyword evidence="4" id="KW-0378">Hydrolase</keyword>
<proteinExistence type="predicted"/>
<keyword evidence="1" id="KW-0808">Transferase</keyword>
<gene>
    <name evidence="8" type="ORF">AYI70_g7542</name>
</gene>
<evidence type="ECO:0000256" key="1">
    <source>
        <dbReference type="ARBA" id="ARBA00022679"/>
    </source>
</evidence>
<dbReference type="PROSITE" id="PS50994">
    <property type="entry name" value="INTEGRASE"/>
    <property type="match status" value="1"/>
</dbReference>
<dbReference type="EMBL" id="LSSN01002818">
    <property type="protein sequence ID" value="OMJ15008.1"/>
    <property type="molecule type" value="Genomic_DNA"/>
</dbReference>
<feature type="domain" description="Integrase catalytic" evidence="7">
    <location>
        <begin position="775"/>
        <end position="934"/>
    </location>
</feature>
<dbReference type="InterPro" id="IPR001878">
    <property type="entry name" value="Znf_CCHC"/>
</dbReference>
<dbReference type="PANTHER" id="PTHR37984:SF5">
    <property type="entry name" value="PROTEIN NYNRIN-LIKE"/>
    <property type="match status" value="1"/>
</dbReference>
<dbReference type="Pfam" id="PF00098">
    <property type="entry name" value="zf-CCHC"/>
    <property type="match status" value="1"/>
</dbReference>
<dbReference type="GO" id="GO:0004519">
    <property type="term" value="F:endonuclease activity"/>
    <property type="evidence" value="ECO:0007669"/>
    <property type="project" value="UniProtKB-KW"/>
</dbReference>
<evidence type="ECO:0000259" key="6">
    <source>
        <dbReference type="PROSITE" id="PS50158"/>
    </source>
</evidence>
<dbReference type="InterPro" id="IPR050951">
    <property type="entry name" value="Retrovirus_Pol_polyprotein"/>
</dbReference>
<dbReference type="InterPro" id="IPR036875">
    <property type="entry name" value="Znf_CCHC_sf"/>
</dbReference>
<dbReference type="CDD" id="cd00303">
    <property type="entry name" value="retropepsin_like"/>
    <property type="match status" value="1"/>
</dbReference>
<dbReference type="GO" id="GO:0005634">
    <property type="term" value="C:nucleus"/>
    <property type="evidence" value="ECO:0007669"/>
    <property type="project" value="UniProtKB-ARBA"/>
</dbReference>
<keyword evidence="5" id="KW-0479">Metal-binding</keyword>
<protein>
    <submittedName>
        <fullName evidence="8">Retrovirus-related Pol polyprotein from transposon</fullName>
    </submittedName>
</protein>
<dbReference type="GO" id="GO:0003676">
    <property type="term" value="F:nucleic acid binding"/>
    <property type="evidence" value="ECO:0007669"/>
    <property type="project" value="InterPro"/>
</dbReference>
<dbReference type="InterPro" id="IPR041588">
    <property type="entry name" value="Integrase_H2C2"/>
</dbReference>
<evidence type="ECO:0000313" key="8">
    <source>
        <dbReference type="EMBL" id="OMJ15008.1"/>
    </source>
</evidence>
<dbReference type="Gene3D" id="3.30.420.10">
    <property type="entry name" value="Ribonuclease H-like superfamily/Ribonuclease H"/>
    <property type="match status" value="1"/>
</dbReference>
<keyword evidence="5" id="KW-0863">Zinc-finger</keyword>
<feature type="domain" description="CCHC-type" evidence="6">
    <location>
        <begin position="310"/>
        <end position="325"/>
    </location>
</feature>
<dbReference type="STRING" id="133412.A0A1R1XK88"/>
<evidence type="ECO:0000256" key="3">
    <source>
        <dbReference type="ARBA" id="ARBA00022722"/>
    </source>
</evidence>
<keyword evidence="3" id="KW-0540">Nuclease</keyword>
<dbReference type="InterPro" id="IPR036397">
    <property type="entry name" value="RNaseH_sf"/>
</dbReference>
<dbReference type="Pfam" id="PF17921">
    <property type="entry name" value="Integrase_H2C2"/>
    <property type="match status" value="1"/>
</dbReference>
<dbReference type="SMART" id="SM00343">
    <property type="entry name" value="ZnF_C2HC"/>
    <property type="match status" value="1"/>
</dbReference>
<keyword evidence="4" id="KW-0255">Endonuclease</keyword>
<evidence type="ECO:0000256" key="4">
    <source>
        <dbReference type="ARBA" id="ARBA00022759"/>
    </source>
</evidence>
<dbReference type="Pfam" id="PF00665">
    <property type="entry name" value="rve"/>
    <property type="match status" value="1"/>
</dbReference>
<dbReference type="Gene3D" id="1.10.340.70">
    <property type="match status" value="1"/>
</dbReference>
<name>A0A1R1XK88_9FUNG</name>
<evidence type="ECO:0000256" key="2">
    <source>
        <dbReference type="ARBA" id="ARBA00022695"/>
    </source>
</evidence>
<dbReference type="Proteomes" id="UP000187283">
    <property type="component" value="Unassembled WGS sequence"/>
</dbReference>
<keyword evidence="5" id="KW-0862">Zinc</keyword>
<dbReference type="PROSITE" id="PS50158">
    <property type="entry name" value="ZF_CCHC"/>
    <property type="match status" value="1"/>
</dbReference>
<evidence type="ECO:0000256" key="5">
    <source>
        <dbReference type="PROSITE-ProRule" id="PRU00047"/>
    </source>
</evidence>
<evidence type="ECO:0000313" key="9">
    <source>
        <dbReference type="Proteomes" id="UP000187283"/>
    </source>
</evidence>
<dbReference type="GO" id="GO:0008270">
    <property type="term" value="F:zinc ion binding"/>
    <property type="evidence" value="ECO:0007669"/>
    <property type="project" value="UniProtKB-KW"/>
</dbReference>
<dbReference type="GO" id="GO:0016779">
    <property type="term" value="F:nucleotidyltransferase activity"/>
    <property type="evidence" value="ECO:0007669"/>
    <property type="project" value="UniProtKB-KW"/>
</dbReference>
<accession>A0A1R1XK88</accession>
<dbReference type="Gene3D" id="2.40.70.10">
    <property type="entry name" value="Acid Proteases"/>
    <property type="match status" value="1"/>
</dbReference>
<dbReference type="InterPro" id="IPR001584">
    <property type="entry name" value="Integrase_cat-core"/>
</dbReference>
<evidence type="ECO:0000259" key="7">
    <source>
        <dbReference type="PROSITE" id="PS50994"/>
    </source>
</evidence>
<keyword evidence="2" id="KW-0548">Nucleotidyltransferase</keyword>
<dbReference type="AlphaFoldDB" id="A0A1R1XK88"/>
<dbReference type="SUPFAM" id="SSF57756">
    <property type="entry name" value="Retrovirus zinc finger-like domains"/>
    <property type="match status" value="1"/>
</dbReference>